<dbReference type="PANTHER" id="PTHR40448">
    <property type="entry name" value="TWO-COMPONENT SENSOR HISTIDINE KINASE"/>
    <property type="match status" value="1"/>
</dbReference>
<name>A0AAI9K612_9FIRM</name>
<dbReference type="PANTHER" id="PTHR40448:SF1">
    <property type="entry name" value="TWO-COMPONENT SENSOR HISTIDINE KINASE"/>
    <property type="match status" value="1"/>
</dbReference>
<protein>
    <recommendedName>
        <fullName evidence="2">Histidine kinase/HSP90-like ATPase domain-containing protein</fullName>
    </recommendedName>
</protein>
<gene>
    <name evidence="3" type="ORF">COEU31_19870</name>
</gene>
<dbReference type="Gene3D" id="3.30.565.10">
    <property type="entry name" value="Histidine kinase-like ATPase, C-terminal domain"/>
    <property type="match status" value="1"/>
</dbReference>
<dbReference type="GO" id="GO:0042802">
    <property type="term" value="F:identical protein binding"/>
    <property type="evidence" value="ECO:0007669"/>
    <property type="project" value="TreeGrafter"/>
</dbReference>
<proteinExistence type="predicted"/>
<dbReference type="SMART" id="SM00387">
    <property type="entry name" value="HATPase_c"/>
    <property type="match status" value="1"/>
</dbReference>
<dbReference type="EMBL" id="BLYL01000012">
    <property type="protein sequence ID" value="GFO94941.1"/>
    <property type="molecule type" value="Genomic_DNA"/>
</dbReference>
<dbReference type="RefSeq" id="WP_172674910.1">
    <property type="nucleotide sequence ID" value="NZ_BLYL01000012.1"/>
</dbReference>
<reference evidence="3" key="1">
    <citation type="submission" date="2020-06" db="EMBL/GenBank/DDBJ databases">
        <title>Characterization of fructooligosaccharide metabolism and fructooligosaccharide-degrading enzymes in human commensal butyrate producers.</title>
        <authorList>
            <person name="Tanno H."/>
            <person name="Fujii T."/>
            <person name="Hirano K."/>
            <person name="Maeno S."/>
            <person name="Tonozuka T."/>
            <person name="Sakamoto M."/>
            <person name="Ohkuma M."/>
            <person name="Tochio T."/>
            <person name="Endo A."/>
        </authorList>
    </citation>
    <scope>NUCLEOTIDE SEQUENCE</scope>
    <source>
        <strain evidence="3">JCM 31265</strain>
    </source>
</reference>
<keyword evidence="1" id="KW-1133">Transmembrane helix</keyword>
<sequence>MVEIGLSKYSAININALIPLISFFTVIVLITDIVILSQQQIISKQQHDLANYNVYQPMMDDLIEDVTGRQHDFDNILTGIRMLPYTHTDYSSLKEALISSSDEVISEYRTTELLKINMFVIAGFIYSKQKQAEKAHKKLNIVVHSYLLESRMPEYELVRVLGILIDNALEAISEHDSMTLHLDSRDGRIIITTLNKGPLLTPEIRAKLFTAGYTTKTCDRQKHGLGLYNLRRLVFKYNGKIYLENDYLLDDTLVRFEVMV</sequence>
<dbReference type="InterPro" id="IPR003594">
    <property type="entry name" value="HATPase_dom"/>
</dbReference>
<feature type="transmembrane region" description="Helical" evidence="1">
    <location>
        <begin position="12"/>
        <end position="36"/>
    </location>
</feature>
<evidence type="ECO:0000313" key="4">
    <source>
        <dbReference type="Proteomes" id="UP000660047"/>
    </source>
</evidence>
<dbReference type="AlphaFoldDB" id="A0AAI9K612"/>
<accession>A0AAI9K612</accession>
<comment type="caution">
    <text evidence="3">The sequence shown here is derived from an EMBL/GenBank/DDBJ whole genome shotgun (WGS) entry which is preliminary data.</text>
</comment>
<dbReference type="Proteomes" id="UP000660047">
    <property type="component" value="Unassembled WGS sequence"/>
</dbReference>
<dbReference type="SUPFAM" id="SSF55874">
    <property type="entry name" value="ATPase domain of HSP90 chaperone/DNA topoisomerase II/histidine kinase"/>
    <property type="match status" value="1"/>
</dbReference>
<evidence type="ECO:0000313" key="3">
    <source>
        <dbReference type="EMBL" id="GFO94941.1"/>
    </source>
</evidence>
<evidence type="ECO:0000259" key="2">
    <source>
        <dbReference type="SMART" id="SM00387"/>
    </source>
</evidence>
<keyword evidence="1" id="KW-0812">Transmembrane</keyword>
<feature type="domain" description="Histidine kinase/HSP90-like ATPase" evidence="2">
    <location>
        <begin position="152"/>
        <end position="260"/>
    </location>
</feature>
<organism evidence="3 4">
    <name type="scientific">Coprococcus eutactus</name>
    <dbReference type="NCBI Taxonomy" id="33043"/>
    <lineage>
        <taxon>Bacteria</taxon>
        <taxon>Bacillati</taxon>
        <taxon>Bacillota</taxon>
        <taxon>Clostridia</taxon>
        <taxon>Lachnospirales</taxon>
        <taxon>Lachnospiraceae</taxon>
        <taxon>Coprococcus</taxon>
    </lineage>
</organism>
<evidence type="ECO:0000256" key="1">
    <source>
        <dbReference type="SAM" id="Phobius"/>
    </source>
</evidence>
<dbReference type="Pfam" id="PF02518">
    <property type="entry name" value="HATPase_c"/>
    <property type="match status" value="1"/>
</dbReference>
<dbReference type="InterPro" id="IPR036890">
    <property type="entry name" value="HATPase_C_sf"/>
</dbReference>
<keyword evidence="1" id="KW-0472">Membrane</keyword>